<gene>
    <name evidence="2" type="ORF">CRHIZ90672A_00009222</name>
</gene>
<sequence length="192" mass="20301">MAPAFQKVERGDDPPAHAPPPLSRRPGRGVEMSVSVSACGLDGVIDLIAFVLPASWASKPAQKGQMHTPHGNADGPLFSRAVTDISYAYGRILKKRHLPNYTAAAAVEAGHGRAPIPSPSSPVKCTLMDMEQSGCSGRVSPIKMGYGCPACASLACLLSMAILPSQLLSRKPQYPTRRANKSTTGNCYESNQ</sequence>
<evidence type="ECO:0000313" key="2">
    <source>
        <dbReference type="EMBL" id="CAH0018537.1"/>
    </source>
</evidence>
<comment type="caution">
    <text evidence="2">The sequence shown here is derived from an EMBL/GenBank/DDBJ whole genome shotgun (WGS) entry which is preliminary data.</text>
</comment>
<feature type="region of interest" description="Disordered" evidence="1">
    <location>
        <begin position="1"/>
        <end position="29"/>
    </location>
</feature>
<protein>
    <submittedName>
        <fullName evidence="2">Uncharacterized protein</fullName>
    </submittedName>
</protein>
<feature type="region of interest" description="Disordered" evidence="1">
    <location>
        <begin position="173"/>
        <end position="192"/>
    </location>
</feature>
<keyword evidence="3" id="KW-1185">Reference proteome</keyword>
<name>A0A9N9V9L4_9HYPO</name>
<evidence type="ECO:0000313" key="3">
    <source>
        <dbReference type="Proteomes" id="UP000696573"/>
    </source>
</evidence>
<feature type="compositionally biased region" description="Polar residues" evidence="1">
    <location>
        <begin position="181"/>
        <end position="192"/>
    </location>
</feature>
<proteinExistence type="predicted"/>
<evidence type="ECO:0000256" key="1">
    <source>
        <dbReference type="SAM" id="MobiDB-lite"/>
    </source>
</evidence>
<reference evidence="2" key="1">
    <citation type="submission" date="2021-10" db="EMBL/GenBank/DDBJ databases">
        <authorList>
            <person name="Piombo E."/>
        </authorList>
    </citation>
    <scope>NUCLEOTIDE SEQUENCE</scope>
</reference>
<dbReference type="Proteomes" id="UP000696573">
    <property type="component" value="Unassembled WGS sequence"/>
</dbReference>
<dbReference type="AlphaFoldDB" id="A0A9N9V9L4"/>
<dbReference type="EMBL" id="CABFNQ020000533">
    <property type="protein sequence ID" value="CAH0018537.1"/>
    <property type="molecule type" value="Genomic_DNA"/>
</dbReference>
<organism evidence="2 3">
    <name type="scientific">Clonostachys rhizophaga</name>
    <dbReference type="NCBI Taxonomy" id="160324"/>
    <lineage>
        <taxon>Eukaryota</taxon>
        <taxon>Fungi</taxon>
        <taxon>Dikarya</taxon>
        <taxon>Ascomycota</taxon>
        <taxon>Pezizomycotina</taxon>
        <taxon>Sordariomycetes</taxon>
        <taxon>Hypocreomycetidae</taxon>
        <taxon>Hypocreales</taxon>
        <taxon>Bionectriaceae</taxon>
        <taxon>Clonostachys</taxon>
    </lineage>
</organism>
<accession>A0A9N9V9L4</accession>